<keyword evidence="3" id="KW-1185">Reference proteome</keyword>
<accession>A0AAD3Y3C6</accession>
<proteinExistence type="predicted"/>
<sequence length="188" mass="20440">MDGHPGEQPAIPIPQSASLSTSPSAQPMLTKTLFVRIPSVFPTHSSHLSGSRTPFSDISPVPVLSHLEGLAGPSGSPIPPLFDDGLLSSSSIENQSDESGGKTLEDDASRIEEKECPDFLVLCPCILPCEKTLSPRFRTLDRRSLRIALRVERLRLAMASCRGPMVLLRRAQSLARSLCFQFSADLWC</sequence>
<evidence type="ECO:0000313" key="2">
    <source>
        <dbReference type="EMBL" id="GMH25396.1"/>
    </source>
</evidence>
<feature type="compositionally biased region" description="Polar residues" evidence="1">
    <location>
        <begin position="15"/>
        <end position="25"/>
    </location>
</feature>
<reference evidence="2" key="1">
    <citation type="submission" date="2023-05" db="EMBL/GenBank/DDBJ databases">
        <title>Nepenthes gracilis genome sequencing.</title>
        <authorList>
            <person name="Fukushima K."/>
        </authorList>
    </citation>
    <scope>NUCLEOTIDE SEQUENCE</scope>
    <source>
        <strain evidence="2">SING2019-196</strain>
    </source>
</reference>
<protein>
    <submittedName>
        <fullName evidence="2">Uncharacterized protein</fullName>
    </submittedName>
</protein>
<evidence type="ECO:0000256" key="1">
    <source>
        <dbReference type="SAM" id="MobiDB-lite"/>
    </source>
</evidence>
<dbReference type="Proteomes" id="UP001279734">
    <property type="component" value="Unassembled WGS sequence"/>
</dbReference>
<evidence type="ECO:0000313" key="3">
    <source>
        <dbReference type="Proteomes" id="UP001279734"/>
    </source>
</evidence>
<dbReference type="AlphaFoldDB" id="A0AAD3Y3C6"/>
<name>A0AAD3Y3C6_NEPGR</name>
<feature type="region of interest" description="Disordered" evidence="1">
    <location>
        <begin position="1"/>
        <end position="25"/>
    </location>
</feature>
<gene>
    <name evidence="2" type="ORF">Nepgr_027239</name>
</gene>
<dbReference type="EMBL" id="BSYO01000029">
    <property type="protein sequence ID" value="GMH25396.1"/>
    <property type="molecule type" value="Genomic_DNA"/>
</dbReference>
<organism evidence="2 3">
    <name type="scientific">Nepenthes gracilis</name>
    <name type="common">Slender pitcher plant</name>
    <dbReference type="NCBI Taxonomy" id="150966"/>
    <lineage>
        <taxon>Eukaryota</taxon>
        <taxon>Viridiplantae</taxon>
        <taxon>Streptophyta</taxon>
        <taxon>Embryophyta</taxon>
        <taxon>Tracheophyta</taxon>
        <taxon>Spermatophyta</taxon>
        <taxon>Magnoliopsida</taxon>
        <taxon>eudicotyledons</taxon>
        <taxon>Gunneridae</taxon>
        <taxon>Pentapetalae</taxon>
        <taxon>Caryophyllales</taxon>
        <taxon>Nepenthaceae</taxon>
        <taxon>Nepenthes</taxon>
    </lineage>
</organism>
<comment type="caution">
    <text evidence="2">The sequence shown here is derived from an EMBL/GenBank/DDBJ whole genome shotgun (WGS) entry which is preliminary data.</text>
</comment>